<evidence type="ECO:0000256" key="4">
    <source>
        <dbReference type="ARBA" id="ARBA00022737"/>
    </source>
</evidence>
<evidence type="ECO:0000256" key="5">
    <source>
        <dbReference type="SAM" id="MobiDB-lite"/>
    </source>
</evidence>
<feature type="region of interest" description="Disordered" evidence="5">
    <location>
        <begin position="148"/>
        <end position="169"/>
    </location>
</feature>
<comment type="similarity">
    <text evidence="2">Belongs to the LRR-containing bacterial E3 ligase family.</text>
</comment>
<dbReference type="GO" id="GO:0005576">
    <property type="term" value="C:extracellular region"/>
    <property type="evidence" value="ECO:0007669"/>
    <property type="project" value="UniProtKB-SubCell"/>
</dbReference>
<name>A0AAU7Q969_9GAMM</name>
<dbReference type="InterPro" id="IPR032675">
    <property type="entry name" value="LRR_dom_sf"/>
</dbReference>
<gene>
    <name evidence="6" type="ORF">ABK905_25395</name>
</gene>
<evidence type="ECO:0000256" key="2">
    <source>
        <dbReference type="ARBA" id="ARBA00009868"/>
    </source>
</evidence>
<dbReference type="SMART" id="SM00364">
    <property type="entry name" value="LRR_BAC"/>
    <property type="match status" value="7"/>
</dbReference>
<reference evidence="6" key="1">
    <citation type="submission" date="2024-06" db="EMBL/GenBank/DDBJ databases">
        <authorList>
            <person name="Coelho C."/>
            <person name="Bento M."/>
            <person name="Garcia E."/>
            <person name="Camelo A."/>
            <person name="Brandao I."/>
            <person name="Espirito Santo C."/>
            <person name="Trovao J."/>
            <person name="Verissimo A."/>
            <person name="Costa J."/>
            <person name="Tiago I."/>
        </authorList>
    </citation>
    <scope>NUCLEOTIDE SEQUENCE</scope>
    <source>
        <strain evidence="6">KWT182</strain>
    </source>
</reference>
<evidence type="ECO:0000256" key="1">
    <source>
        <dbReference type="ARBA" id="ARBA00004613"/>
    </source>
</evidence>
<accession>A0AAU7Q969</accession>
<proteinExistence type="inferred from homology"/>
<organism evidence="6">
    <name type="scientific">Acerihabitans sp. KWT182</name>
    <dbReference type="NCBI Taxonomy" id="3157919"/>
    <lineage>
        <taxon>Bacteria</taxon>
        <taxon>Pseudomonadati</taxon>
        <taxon>Pseudomonadota</taxon>
        <taxon>Gammaproteobacteria</taxon>
        <taxon>Enterobacterales</taxon>
        <taxon>Pectobacteriaceae</taxon>
        <taxon>Acerihabitans</taxon>
    </lineage>
</organism>
<dbReference type="SUPFAM" id="SSF52058">
    <property type="entry name" value="L domain-like"/>
    <property type="match status" value="1"/>
</dbReference>
<dbReference type="AlphaFoldDB" id="A0AAU7Q969"/>
<dbReference type="PROSITE" id="PS51450">
    <property type="entry name" value="LRR"/>
    <property type="match status" value="3"/>
</dbReference>
<comment type="subcellular location">
    <subcellularLocation>
        <location evidence="1">Secreted</location>
    </subcellularLocation>
</comment>
<evidence type="ECO:0000313" key="6">
    <source>
        <dbReference type="EMBL" id="XBS69623.1"/>
    </source>
</evidence>
<keyword evidence="3" id="KW-0433">Leucine-rich repeat</keyword>
<dbReference type="EMBL" id="CP157947">
    <property type="protein sequence ID" value="XBS69623.1"/>
    <property type="molecule type" value="Genomic_DNA"/>
</dbReference>
<protein>
    <recommendedName>
        <fullName evidence="7">Leucine-rich repeat domain-containing protein</fullName>
    </recommendedName>
</protein>
<evidence type="ECO:0008006" key="7">
    <source>
        <dbReference type="Google" id="ProtNLM"/>
    </source>
</evidence>
<dbReference type="InterPro" id="IPR051071">
    <property type="entry name" value="LRR-bact_E3_ubiq_ligases"/>
</dbReference>
<sequence length="499" mass="56125">MNHEDIYVRFDPETGKGFGKKFRLAPDNRLEVVHPNLSKRMKIILEQGLGGRGAPGAGRQFASGSANTPYTRVNGAILLSWFENVHGANPLDMNLFISQRHIPTDQWRIYVQSSGALTPLGRALLQEYQPNVLNRAFALPADTQGHLADPINGGARHEDAPAAASANEPNRAEEALLQQIAKVLAEQNLLNTWDMWALRSQWFDKRNIAVHIMKEGVKAKHNKLSLSGLDLTSAPSRYYNDLVWLDLSNNRLKRFAVILPPNLMHLDISHNQLDLCPSLKSAKLESLYIDFNMLDTLPELPETLSLLSASHNEFVKVNWVVPKNLYFLDLSNNLIEKLSPNWDNGKLTHLVLDGNQLNDISDPLPVTLKTFSASDNFFMDLPREWPPELNSIVLKNNDIIDISETSFPLSLKVLNLCQNHIRRLPDSLPRTLEKLYISSNHLKAIMSNVPHDLRLIDVSHNYIVKRPAHLPSQVKFINIGAENIAVSHSETLNLPSQQV</sequence>
<keyword evidence="4" id="KW-0677">Repeat</keyword>
<evidence type="ECO:0000256" key="3">
    <source>
        <dbReference type="ARBA" id="ARBA00022614"/>
    </source>
</evidence>
<dbReference type="InterPro" id="IPR001611">
    <property type="entry name" value="Leu-rich_rpt"/>
</dbReference>
<dbReference type="Gene3D" id="3.80.10.10">
    <property type="entry name" value="Ribonuclease Inhibitor"/>
    <property type="match status" value="1"/>
</dbReference>
<dbReference type="PANTHER" id="PTHR47114:SF2">
    <property type="entry name" value="OLIGODENDROCYTE-MYELIN GLYCOPROTEIN"/>
    <property type="match status" value="1"/>
</dbReference>
<dbReference type="PANTHER" id="PTHR47114">
    <property type="match status" value="1"/>
</dbReference>